<reference evidence="3" key="1">
    <citation type="submission" date="2023-07" db="EMBL/GenBank/DDBJ databases">
        <title>Sorghum-associated microbial communities from plants grown in Nebraska, USA.</title>
        <authorList>
            <person name="Schachtman D."/>
        </authorList>
    </citation>
    <scope>NUCLEOTIDE SEQUENCE</scope>
    <source>
        <strain evidence="3">DS3315</strain>
    </source>
</reference>
<evidence type="ECO:0008006" key="5">
    <source>
        <dbReference type="Google" id="ProtNLM"/>
    </source>
</evidence>
<evidence type="ECO:0000313" key="3">
    <source>
        <dbReference type="EMBL" id="MDP9972041.1"/>
    </source>
</evidence>
<dbReference type="RefSeq" id="WP_244883558.1">
    <property type="nucleotide sequence ID" value="NZ_CAIGKF010000001.1"/>
</dbReference>
<dbReference type="GeneID" id="99717117"/>
<name>A0AAW8EGY0_VARPD</name>
<evidence type="ECO:0000256" key="1">
    <source>
        <dbReference type="SAM" id="MobiDB-lite"/>
    </source>
</evidence>
<dbReference type="Proteomes" id="UP001224845">
    <property type="component" value="Unassembled WGS sequence"/>
</dbReference>
<feature type="region of interest" description="Disordered" evidence="1">
    <location>
        <begin position="109"/>
        <end position="137"/>
    </location>
</feature>
<evidence type="ECO:0000256" key="2">
    <source>
        <dbReference type="SAM" id="Phobius"/>
    </source>
</evidence>
<dbReference type="AlphaFoldDB" id="A0AAW8EGY0"/>
<comment type="caution">
    <text evidence="3">The sequence shown here is derived from an EMBL/GenBank/DDBJ whole genome shotgun (WGS) entry which is preliminary data.</text>
</comment>
<keyword evidence="2" id="KW-0812">Transmembrane</keyword>
<accession>A0AAW8EGY0</accession>
<keyword evidence="2" id="KW-0472">Membrane</keyword>
<organism evidence="3 4">
    <name type="scientific">Variovorax paradoxus</name>
    <dbReference type="NCBI Taxonomy" id="34073"/>
    <lineage>
        <taxon>Bacteria</taxon>
        <taxon>Pseudomonadati</taxon>
        <taxon>Pseudomonadota</taxon>
        <taxon>Betaproteobacteria</taxon>
        <taxon>Burkholderiales</taxon>
        <taxon>Comamonadaceae</taxon>
        <taxon>Variovorax</taxon>
    </lineage>
</organism>
<dbReference type="EMBL" id="JAUSRV010000007">
    <property type="protein sequence ID" value="MDP9972041.1"/>
    <property type="molecule type" value="Genomic_DNA"/>
</dbReference>
<proteinExistence type="predicted"/>
<evidence type="ECO:0000313" key="4">
    <source>
        <dbReference type="Proteomes" id="UP001224845"/>
    </source>
</evidence>
<gene>
    <name evidence="3" type="ORF">J2W39_003283</name>
</gene>
<sequence length="137" mass="15102">MAWWWVFALVLTALQPFIAIHFRDDGWEDEPGFRIRAVSSTVQFEPDERPGHAAIAETTVFVPPGASIEQPDVFRDGLSGLMLLVLALLPLILPLLRVPRLTASRVPPERLDARNRAPPPATAWLRLPPGTAPPLAS</sequence>
<feature type="transmembrane region" description="Helical" evidence="2">
    <location>
        <begin position="77"/>
        <end position="96"/>
    </location>
</feature>
<keyword evidence="2" id="KW-1133">Transmembrane helix</keyword>
<protein>
    <recommendedName>
        <fullName evidence="5">DUF3592 domain-containing protein</fullName>
    </recommendedName>
</protein>